<sequence length="554" mass="62280">MDTTARNEQLLDRRSRLTEGLVSLPYDLILYLERAVVHSDLGYPDLAAGDAYRALLLADEVLNEGFEYHDQALESLQMHTAVPLPDVLVHGNLPEDELHDSQGDSEGDDVVRRLATLASVRAYQILSLGLLLCGSLKSAASFCQRGLKLCPSNRELLDTKNNINTVARRRLRRDDVDIDYPNLPDGGLVRREVYPWNDHEPDRFSAESLTDLNEHLSQMAPKCAVEVATLPILLEGASSTDDYEIIPTCKQLGVFAKEEIAPGEVVLREYSLLTANNRLKDSICDACSSDLPPLGSENEPVSCDECYDTVFCTQYCHDQAMERYHPAVCEKDIDAIAKDPDAFEADETLYLLLLSRVLAIAAHEELHPLDVREVKYIWGDFVPTRTNDINVSPNAGPPPEWTLPFSFKYSIETPLHVLEKMDIDIYASLAEYDLWVLNTLYAKFRGTASARKNPRDGRPDVAAVHPYWCLANHDCDPNVTWEWGGRMVLEARRERVLDGRPGGIKRGEEILNHYCDVNLPVQQRREWARGSLGGWCMCKRCRDEAAASDSKHEA</sequence>
<reference evidence="1" key="1">
    <citation type="submission" date="2021-11" db="EMBL/GenBank/DDBJ databases">
        <title>Fusarium solani-melongenae Genome sequencing and assembly.</title>
        <authorList>
            <person name="Xie S."/>
            <person name="Huang L."/>
            <person name="Zhang X."/>
        </authorList>
    </citation>
    <scope>NUCLEOTIDE SEQUENCE</scope>
    <source>
        <strain evidence="1">CRI 24-3</strain>
    </source>
</reference>
<name>A0ACD3YLY1_FUSSC</name>
<gene>
    <name evidence="1" type="ORF">LCI18_000932</name>
</gene>
<proteinExistence type="predicted"/>
<keyword evidence="2" id="KW-1185">Reference proteome</keyword>
<organism evidence="1 2">
    <name type="scientific">Fusarium solani subsp. cucurbitae</name>
    <name type="common">Neocosmosporum cucurbitae</name>
    <dbReference type="NCBI Taxonomy" id="2747967"/>
    <lineage>
        <taxon>Eukaryota</taxon>
        <taxon>Fungi</taxon>
        <taxon>Dikarya</taxon>
        <taxon>Ascomycota</taxon>
        <taxon>Pezizomycotina</taxon>
        <taxon>Sordariomycetes</taxon>
        <taxon>Hypocreomycetidae</taxon>
        <taxon>Hypocreales</taxon>
        <taxon>Nectriaceae</taxon>
        <taxon>Fusarium</taxon>
        <taxon>Fusarium solani species complex</taxon>
    </lineage>
</organism>
<protein>
    <submittedName>
        <fullName evidence="1">Uncharacterized protein</fullName>
    </submittedName>
</protein>
<dbReference type="EMBL" id="CP090030">
    <property type="protein sequence ID" value="UPK89997.1"/>
    <property type="molecule type" value="Genomic_DNA"/>
</dbReference>
<evidence type="ECO:0000313" key="2">
    <source>
        <dbReference type="Proteomes" id="UP000830768"/>
    </source>
</evidence>
<evidence type="ECO:0000313" key="1">
    <source>
        <dbReference type="EMBL" id="UPK89997.1"/>
    </source>
</evidence>
<dbReference type="Proteomes" id="UP000830768">
    <property type="component" value="Chromosome 1"/>
</dbReference>
<accession>A0ACD3YLY1</accession>